<keyword evidence="1" id="KW-1133">Transmembrane helix</keyword>
<evidence type="ECO:0000313" key="2">
    <source>
        <dbReference type="EMBL" id="PJF18614.1"/>
    </source>
</evidence>
<feature type="transmembrane region" description="Helical" evidence="1">
    <location>
        <begin position="105"/>
        <end position="123"/>
    </location>
</feature>
<feature type="transmembrane region" description="Helical" evidence="1">
    <location>
        <begin position="49"/>
        <end position="72"/>
    </location>
</feature>
<keyword evidence="1" id="KW-0812">Transmembrane</keyword>
<dbReference type="OrthoDB" id="39659at2759"/>
<dbReference type="EMBL" id="MTSL01000112">
    <property type="protein sequence ID" value="PJF18614.1"/>
    <property type="molecule type" value="Genomic_DNA"/>
</dbReference>
<sequence length="159" mass="18177">MLGPFWEKLGVVCDLTKTHAWNLARFVAIYKGVLVFLRRALRGESEWHSFLAGCIGGGLIFSADNSIVLYLLSRVLTGLVKLGYERITTPNPHQLSYGGTKIPSQHGFAIEATLVWGFVMYLFRHHRHTLQSSLQSSMQYLYNDSDHWKDIWTLLVHNK</sequence>
<keyword evidence="3" id="KW-1185">Reference proteome</keyword>
<organism evidence="2 3">
    <name type="scientific">Paramicrosporidium saccamoebae</name>
    <dbReference type="NCBI Taxonomy" id="1246581"/>
    <lineage>
        <taxon>Eukaryota</taxon>
        <taxon>Fungi</taxon>
        <taxon>Fungi incertae sedis</taxon>
        <taxon>Cryptomycota</taxon>
        <taxon>Cryptomycota incertae sedis</taxon>
        <taxon>Paramicrosporidium</taxon>
    </lineage>
</organism>
<dbReference type="GO" id="GO:0005778">
    <property type="term" value="C:peroxisomal membrane"/>
    <property type="evidence" value="ECO:0007669"/>
    <property type="project" value="TreeGrafter"/>
</dbReference>
<keyword evidence="1" id="KW-0472">Membrane</keyword>
<dbReference type="STRING" id="1246581.A0A2H9TLK1"/>
<comment type="caution">
    <text evidence="2">The sequence shown here is derived from an EMBL/GenBank/DDBJ whole genome shotgun (WGS) entry which is preliminary data.</text>
</comment>
<dbReference type="Pfam" id="PF02466">
    <property type="entry name" value="Tim17"/>
    <property type="match status" value="1"/>
</dbReference>
<accession>A0A2H9TLK1</accession>
<feature type="transmembrane region" description="Helical" evidence="1">
    <location>
        <begin position="20"/>
        <end position="37"/>
    </location>
</feature>
<dbReference type="InterPro" id="IPR019531">
    <property type="entry name" value="Pmp4"/>
</dbReference>
<gene>
    <name evidence="2" type="ORF">PSACC_01576</name>
</gene>
<protein>
    <recommendedName>
        <fullName evidence="4">Peroxisomal membrane protein 4</fullName>
    </recommendedName>
</protein>
<reference evidence="2 3" key="1">
    <citation type="submission" date="2016-10" db="EMBL/GenBank/DDBJ databases">
        <title>The genome of Paramicrosporidium saccamoebae is the missing link in understanding Cryptomycota and Microsporidia evolution.</title>
        <authorList>
            <person name="Quandt C.A."/>
            <person name="Beaudet D."/>
            <person name="Corsaro D."/>
            <person name="Michel R."/>
            <person name="Corradi N."/>
            <person name="James T."/>
        </authorList>
    </citation>
    <scope>NUCLEOTIDE SEQUENCE [LARGE SCALE GENOMIC DNA]</scope>
    <source>
        <strain evidence="2 3">KSL3</strain>
    </source>
</reference>
<dbReference type="AlphaFoldDB" id="A0A2H9TLK1"/>
<evidence type="ECO:0000313" key="3">
    <source>
        <dbReference type="Proteomes" id="UP000240830"/>
    </source>
</evidence>
<evidence type="ECO:0000256" key="1">
    <source>
        <dbReference type="SAM" id="Phobius"/>
    </source>
</evidence>
<proteinExistence type="predicted"/>
<evidence type="ECO:0008006" key="4">
    <source>
        <dbReference type="Google" id="ProtNLM"/>
    </source>
</evidence>
<name>A0A2H9TLK1_9FUNG</name>
<dbReference type="Proteomes" id="UP000240830">
    <property type="component" value="Unassembled WGS sequence"/>
</dbReference>
<dbReference type="PANTHER" id="PTHR15460">
    <property type="entry name" value="PEROXISOMAL MEMBRANE PROTEIN 4"/>
    <property type="match status" value="1"/>
</dbReference>
<dbReference type="PANTHER" id="PTHR15460:SF3">
    <property type="entry name" value="PEROXISOMAL MEMBRANE PROTEIN 4"/>
    <property type="match status" value="1"/>
</dbReference>